<evidence type="ECO:0000313" key="2">
    <source>
        <dbReference type="EMBL" id="QTD47181.1"/>
    </source>
</evidence>
<protein>
    <submittedName>
        <fullName evidence="2">PRTRC system protein C</fullName>
    </submittedName>
</protein>
<reference evidence="2" key="1">
    <citation type="submission" date="2021-03" db="EMBL/GenBank/DDBJ databases">
        <title>Ottowia sp. 27C isolated from the cloaca of a Giant Asian pond turtle (Heosemys grandis).</title>
        <authorList>
            <person name="Spergser J."/>
            <person name="Busse H.-J."/>
        </authorList>
    </citation>
    <scope>NUCLEOTIDE SEQUENCE</scope>
    <source>
        <strain evidence="2">27C</strain>
    </source>
</reference>
<evidence type="ECO:0000256" key="1">
    <source>
        <dbReference type="SAM" id="MobiDB-lite"/>
    </source>
</evidence>
<feature type="region of interest" description="Disordered" evidence="1">
    <location>
        <begin position="125"/>
        <end position="144"/>
    </location>
</feature>
<dbReference type="KEGG" id="otd:J1M35_10090"/>
<accession>A0A975CJW5</accession>
<evidence type="ECO:0000313" key="3">
    <source>
        <dbReference type="Proteomes" id="UP000663903"/>
    </source>
</evidence>
<gene>
    <name evidence="2" type="ORF">J1M35_10090</name>
</gene>
<dbReference type="Proteomes" id="UP000663903">
    <property type="component" value="Chromosome"/>
</dbReference>
<sequence>MTIAINEIQRVFRYNGVALPDVPGMTPREVRDLYSAQYPELISAEIEAGEVAGGVQEYTFRKAVGTKGSASDEGSRLAALKAAVEDEARGATDVRGKLARALTQSGTQARGSAWGAFALHSMRDGGERQAARMLPDSDMLAPLP</sequence>
<dbReference type="EMBL" id="CP071796">
    <property type="protein sequence ID" value="QTD47181.1"/>
    <property type="molecule type" value="Genomic_DNA"/>
</dbReference>
<organism evidence="2 3">
    <name type="scientific">Ottowia testudinis</name>
    <dbReference type="NCBI Taxonomy" id="2816950"/>
    <lineage>
        <taxon>Bacteria</taxon>
        <taxon>Pseudomonadati</taxon>
        <taxon>Pseudomonadota</taxon>
        <taxon>Betaproteobacteria</taxon>
        <taxon>Burkholderiales</taxon>
        <taxon>Comamonadaceae</taxon>
        <taxon>Ottowia</taxon>
    </lineage>
</organism>
<dbReference type="InterPro" id="IPR032866">
    <property type="entry name" value="Prok_Ub"/>
</dbReference>
<dbReference type="Pfam" id="PF14454">
    <property type="entry name" value="Prok_Ub"/>
    <property type="match status" value="1"/>
</dbReference>
<proteinExistence type="predicted"/>
<name>A0A975CJW5_9BURK</name>
<keyword evidence="3" id="KW-1185">Reference proteome</keyword>
<dbReference type="InterPro" id="IPR022289">
    <property type="entry name" value="PRTRC_protein-C"/>
</dbReference>
<dbReference type="AlphaFoldDB" id="A0A975CJW5"/>
<dbReference type="RefSeq" id="WP_208011077.1">
    <property type="nucleotide sequence ID" value="NZ_CP071796.1"/>
</dbReference>
<dbReference type="NCBIfam" id="TIGR03738">
    <property type="entry name" value="PRTRC_C"/>
    <property type="match status" value="1"/>
</dbReference>